<dbReference type="EMBL" id="JMQA01000018">
    <property type="protein sequence ID" value="KFN10481.1"/>
    <property type="molecule type" value="Genomic_DNA"/>
</dbReference>
<proteinExistence type="predicted"/>
<dbReference type="GO" id="GO:0005886">
    <property type="term" value="C:plasma membrane"/>
    <property type="evidence" value="ECO:0007669"/>
    <property type="project" value="UniProtKB-SubCell"/>
</dbReference>
<gene>
    <name evidence="8" type="ORF">DJ90_826</name>
</gene>
<feature type="domain" description="RDD" evidence="7">
    <location>
        <begin position="5"/>
        <end position="151"/>
    </location>
</feature>
<comment type="caution">
    <text evidence="8">The sequence shown here is derived from an EMBL/GenBank/DDBJ whole genome shotgun (WGS) entry which is preliminary data.</text>
</comment>
<dbReference type="RefSeq" id="WP_051985267.1">
    <property type="nucleotide sequence ID" value="NZ_BGML01000011.1"/>
</dbReference>
<keyword evidence="2" id="KW-1003">Cell membrane</keyword>
<keyword evidence="5 6" id="KW-0472">Membrane</keyword>
<keyword evidence="3 6" id="KW-0812">Transmembrane</keyword>
<dbReference type="PATRIC" id="fig|44252.3.peg.1288"/>
<evidence type="ECO:0000256" key="5">
    <source>
        <dbReference type="ARBA" id="ARBA00023136"/>
    </source>
</evidence>
<dbReference type="InterPro" id="IPR010432">
    <property type="entry name" value="RDD"/>
</dbReference>
<feature type="transmembrane region" description="Helical" evidence="6">
    <location>
        <begin position="120"/>
        <end position="139"/>
    </location>
</feature>
<evidence type="ECO:0000313" key="8">
    <source>
        <dbReference type="EMBL" id="KFN10481.1"/>
    </source>
</evidence>
<evidence type="ECO:0000256" key="1">
    <source>
        <dbReference type="ARBA" id="ARBA00004651"/>
    </source>
</evidence>
<dbReference type="InterPro" id="IPR051791">
    <property type="entry name" value="Pra-immunoreactive"/>
</dbReference>
<evidence type="ECO:0000256" key="4">
    <source>
        <dbReference type="ARBA" id="ARBA00022989"/>
    </source>
</evidence>
<feature type="transmembrane region" description="Helical" evidence="6">
    <location>
        <begin position="64"/>
        <end position="84"/>
    </location>
</feature>
<protein>
    <submittedName>
        <fullName evidence="8">RDD family protein</fullName>
    </submittedName>
</protein>
<sequence>MGQIYAGFWKRFCAYILDLFVVNIIVLVITLIFSLIDKLFLRFLMSFISLGIKQWFYFFEFYEWIGWITRLLLTAFGAWLYYAIMESSKWQGTFGKMALGIVVVNRRYERMSFLRASGRFWGRFLSVLSLYIGFIMAGFTEKKQALHDKIAQTYVVNKSASVDEERL</sequence>
<dbReference type="PANTHER" id="PTHR36115">
    <property type="entry name" value="PROLINE-RICH ANTIGEN HOMOLOG-RELATED"/>
    <property type="match status" value="1"/>
</dbReference>
<accession>A0A091A2F3</accession>
<dbReference type="Pfam" id="PF06271">
    <property type="entry name" value="RDD"/>
    <property type="match status" value="1"/>
</dbReference>
<name>A0A091A2F3_PAEMA</name>
<dbReference type="HOGENOM" id="CLU_053152_3_1_9"/>
<dbReference type="GeneID" id="77011582"/>
<evidence type="ECO:0000256" key="2">
    <source>
        <dbReference type="ARBA" id="ARBA00022475"/>
    </source>
</evidence>
<evidence type="ECO:0000313" key="9">
    <source>
        <dbReference type="Proteomes" id="UP000029278"/>
    </source>
</evidence>
<evidence type="ECO:0000256" key="3">
    <source>
        <dbReference type="ARBA" id="ARBA00022692"/>
    </source>
</evidence>
<keyword evidence="4 6" id="KW-1133">Transmembrane helix</keyword>
<dbReference type="AlphaFoldDB" id="A0A091A2F3"/>
<organism evidence="8 9">
    <name type="scientific">Paenibacillus macerans</name>
    <name type="common">Bacillus macerans</name>
    <dbReference type="NCBI Taxonomy" id="44252"/>
    <lineage>
        <taxon>Bacteria</taxon>
        <taxon>Bacillati</taxon>
        <taxon>Bacillota</taxon>
        <taxon>Bacilli</taxon>
        <taxon>Bacillales</taxon>
        <taxon>Paenibacillaceae</taxon>
        <taxon>Paenibacillus</taxon>
    </lineage>
</organism>
<dbReference type="Proteomes" id="UP000029278">
    <property type="component" value="Unassembled WGS sequence"/>
</dbReference>
<comment type="subcellular location">
    <subcellularLocation>
        <location evidence="1">Cell membrane</location>
        <topology evidence="1">Multi-pass membrane protein</topology>
    </subcellularLocation>
</comment>
<reference evidence="8 9" key="1">
    <citation type="submission" date="2014-04" db="EMBL/GenBank/DDBJ databases">
        <authorList>
            <person name="Bishop-Lilly K.A."/>
            <person name="Broomall S.M."/>
            <person name="Chain P.S."/>
            <person name="Chertkov O."/>
            <person name="Coyne S.R."/>
            <person name="Daligault H.E."/>
            <person name="Davenport K.W."/>
            <person name="Erkkila T."/>
            <person name="Frey K.G."/>
            <person name="Gibbons H.S."/>
            <person name="Gu W."/>
            <person name="Jaissle J."/>
            <person name="Johnson S.L."/>
            <person name="Koroleva G.I."/>
            <person name="Ladner J.T."/>
            <person name="Lo C.-C."/>
            <person name="Minogue T.D."/>
            <person name="Munk C."/>
            <person name="Palacios G.F."/>
            <person name="Redden C.L."/>
            <person name="Rosenzweig C.N."/>
            <person name="Scholz M.B."/>
            <person name="Teshima H."/>
            <person name="Xu Y."/>
        </authorList>
    </citation>
    <scope>NUCLEOTIDE SEQUENCE [LARGE SCALE GENOMIC DNA]</scope>
    <source>
        <strain evidence="8 9">8244</strain>
    </source>
</reference>
<feature type="transmembrane region" description="Helical" evidence="6">
    <location>
        <begin position="12"/>
        <end position="33"/>
    </location>
</feature>
<evidence type="ECO:0000256" key="6">
    <source>
        <dbReference type="SAM" id="Phobius"/>
    </source>
</evidence>
<dbReference type="STRING" id="44252.DJ90_826"/>
<keyword evidence="9" id="KW-1185">Reference proteome</keyword>
<evidence type="ECO:0000259" key="7">
    <source>
        <dbReference type="Pfam" id="PF06271"/>
    </source>
</evidence>